<proteinExistence type="predicted"/>
<protein>
    <recommendedName>
        <fullName evidence="3">BHLH domain-containing protein</fullName>
    </recommendedName>
</protein>
<accession>A0A553PDB1</accession>
<comment type="caution">
    <text evidence="1">The sequence shown here is derived from an EMBL/GenBank/DDBJ whole genome shotgun (WGS) entry which is preliminary data.</text>
</comment>
<sequence>MDTCTEATKRVPGQISSDCSGENDVETYNSKQFQVELLKLHAILPTNCHISLKRIQEGLLSEDSVLLVQTAILRSAAQYILALQDQLKDEE</sequence>
<evidence type="ECO:0000313" key="1">
    <source>
        <dbReference type="EMBL" id="TRY75672.1"/>
    </source>
</evidence>
<keyword evidence="2" id="KW-1185">Reference proteome</keyword>
<name>A0A553PDB1_TIGCA</name>
<dbReference type="EMBL" id="VCGU01000005">
    <property type="protein sequence ID" value="TRY75672.1"/>
    <property type="molecule type" value="Genomic_DNA"/>
</dbReference>
<organism evidence="1 2">
    <name type="scientific">Tigriopus californicus</name>
    <name type="common">Marine copepod</name>
    <dbReference type="NCBI Taxonomy" id="6832"/>
    <lineage>
        <taxon>Eukaryota</taxon>
        <taxon>Metazoa</taxon>
        <taxon>Ecdysozoa</taxon>
        <taxon>Arthropoda</taxon>
        <taxon>Crustacea</taxon>
        <taxon>Multicrustacea</taxon>
        <taxon>Hexanauplia</taxon>
        <taxon>Copepoda</taxon>
        <taxon>Harpacticoida</taxon>
        <taxon>Harpacticidae</taxon>
        <taxon>Tigriopus</taxon>
    </lineage>
</organism>
<dbReference type="AlphaFoldDB" id="A0A553PDB1"/>
<dbReference type="Proteomes" id="UP000318571">
    <property type="component" value="Chromosome 2"/>
</dbReference>
<gene>
    <name evidence="1" type="ORF">TCAL_04973</name>
</gene>
<evidence type="ECO:0000313" key="2">
    <source>
        <dbReference type="Proteomes" id="UP000318571"/>
    </source>
</evidence>
<evidence type="ECO:0008006" key="3">
    <source>
        <dbReference type="Google" id="ProtNLM"/>
    </source>
</evidence>
<reference evidence="1 2" key="1">
    <citation type="journal article" date="2018" name="Nat. Ecol. Evol.">
        <title>Genomic signatures of mitonuclear coevolution across populations of Tigriopus californicus.</title>
        <authorList>
            <person name="Barreto F.S."/>
            <person name="Watson E.T."/>
            <person name="Lima T.G."/>
            <person name="Willett C.S."/>
            <person name="Edmands S."/>
            <person name="Li W."/>
            <person name="Burton R.S."/>
        </authorList>
    </citation>
    <scope>NUCLEOTIDE SEQUENCE [LARGE SCALE GENOMIC DNA]</scope>
    <source>
        <strain evidence="1 2">San Diego</strain>
    </source>
</reference>